<dbReference type="Pfam" id="PF01323">
    <property type="entry name" value="DSBA"/>
    <property type="match status" value="1"/>
</dbReference>
<accession>A0ABN7K3J5</accession>
<dbReference type="InterPro" id="IPR036249">
    <property type="entry name" value="Thioredoxin-like_sf"/>
</dbReference>
<feature type="domain" description="DSBA-like thioredoxin" evidence="7">
    <location>
        <begin position="133"/>
        <end position="206"/>
    </location>
</feature>
<protein>
    <recommendedName>
        <fullName evidence="2">Thiol:disulfide interchange protein DsbA</fullName>
    </recommendedName>
</protein>
<keyword evidence="3 6" id="KW-0732">Signal</keyword>
<organism evidence="8 9">
    <name type="scientific">Campylobacter suis</name>
    <dbReference type="NCBI Taxonomy" id="2790657"/>
    <lineage>
        <taxon>Bacteria</taxon>
        <taxon>Pseudomonadati</taxon>
        <taxon>Campylobacterota</taxon>
        <taxon>Epsilonproteobacteria</taxon>
        <taxon>Campylobacterales</taxon>
        <taxon>Campylobacteraceae</taxon>
        <taxon>Campylobacter</taxon>
    </lineage>
</organism>
<comment type="caution">
    <text evidence="8">The sequence shown here is derived from an EMBL/GenBank/DDBJ whole genome shotgun (WGS) entry which is preliminary data.</text>
</comment>
<evidence type="ECO:0000256" key="5">
    <source>
        <dbReference type="ARBA" id="ARBA00023284"/>
    </source>
</evidence>
<dbReference type="Proteomes" id="UP000789359">
    <property type="component" value="Unassembled WGS sequence"/>
</dbReference>
<gene>
    <name evidence="8" type="primary">dsbL_1</name>
    <name evidence="8" type="ORF">LMG8286_00749</name>
</gene>
<evidence type="ECO:0000256" key="4">
    <source>
        <dbReference type="ARBA" id="ARBA00023157"/>
    </source>
</evidence>
<evidence type="ECO:0000256" key="3">
    <source>
        <dbReference type="ARBA" id="ARBA00022729"/>
    </source>
</evidence>
<evidence type="ECO:0000256" key="6">
    <source>
        <dbReference type="SAM" id="SignalP"/>
    </source>
</evidence>
<dbReference type="CDD" id="cd03019">
    <property type="entry name" value="DsbA_DsbA"/>
    <property type="match status" value="1"/>
</dbReference>
<feature type="chain" id="PRO_5045668205" description="Thiol:disulfide interchange protein DsbA" evidence="6">
    <location>
        <begin position="20"/>
        <end position="222"/>
    </location>
</feature>
<dbReference type="SUPFAM" id="SSF52833">
    <property type="entry name" value="Thioredoxin-like"/>
    <property type="match status" value="1"/>
</dbReference>
<proteinExistence type="inferred from homology"/>
<dbReference type="InterPro" id="IPR050824">
    <property type="entry name" value="Thiol_disulfide_DsbA"/>
</dbReference>
<evidence type="ECO:0000313" key="8">
    <source>
        <dbReference type="EMBL" id="CAD7287118.1"/>
    </source>
</evidence>
<dbReference type="EMBL" id="CAJHOE010000001">
    <property type="protein sequence ID" value="CAD7287118.1"/>
    <property type="molecule type" value="Genomic_DNA"/>
</dbReference>
<dbReference type="PANTHER" id="PTHR35891">
    <property type="entry name" value="THIOL:DISULFIDE INTERCHANGE PROTEIN DSBA"/>
    <property type="match status" value="1"/>
</dbReference>
<sequence length="222" mass="24797">MKNIIKKTTKILTATTLFAALNLGAYTEGVDYIKLEKPLNVAQDSVVKIFSYACQYCYKFDKSVTPKVAAQLEEGKFFPFHLSSKGSFGETASYVFIVTLLKDEEAGVDIFSDKSKFKKAKMAIYKATHDKGERFQTSDGKSDKAAFLKFALDAAGMSLEEYENALKNPLVKERFELWQESYEVAKLQGVPTFVVGGKYAIDSAKIKSISDLNKLIKELQSK</sequence>
<evidence type="ECO:0000313" key="9">
    <source>
        <dbReference type="Proteomes" id="UP000789359"/>
    </source>
</evidence>
<dbReference type="Gene3D" id="3.40.30.10">
    <property type="entry name" value="Glutaredoxin"/>
    <property type="match status" value="1"/>
</dbReference>
<dbReference type="InterPro" id="IPR023205">
    <property type="entry name" value="DsbA/DsbL"/>
</dbReference>
<dbReference type="RefSeq" id="WP_230056517.1">
    <property type="nucleotide sequence ID" value="NZ_CAJHOE010000001.1"/>
</dbReference>
<keyword evidence="4" id="KW-1015">Disulfide bond</keyword>
<evidence type="ECO:0000256" key="1">
    <source>
        <dbReference type="ARBA" id="ARBA00005791"/>
    </source>
</evidence>
<comment type="similarity">
    <text evidence="1">Belongs to the thioredoxin family. DsbA subfamily.</text>
</comment>
<name>A0ABN7K3J5_9BACT</name>
<evidence type="ECO:0000259" key="7">
    <source>
        <dbReference type="Pfam" id="PF01323"/>
    </source>
</evidence>
<dbReference type="InterPro" id="IPR001853">
    <property type="entry name" value="DSBA-like_thioredoxin_dom"/>
</dbReference>
<keyword evidence="9" id="KW-1185">Reference proteome</keyword>
<keyword evidence="5" id="KW-0676">Redox-active center</keyword>
<reference evidence="8 9" key="1">
    <citation type="submission" date="2020-11" db="EMBL/GenBank/DDBJ databases">
        <authorList>
            <person name="Peeters C."/>
        </authorList>
    </citation>
    <scope>NUCLEOTIDE SEQUENCE [LARGE SCALE GENOMIC DNA]</scope>
    <source>
        <strain evidence="8 9">LMG 8286</strain>
    </source>
</reference>
<feature type="signal peptide" evidence="6">
    <location>
        <begin position="1"/>
        <end position="19"/>
    </location>
</feature>
<evidence type="ECO:0000256" key="2">
    <source>
        <dbReference type="ARBA" id="ARBA00013831"/>
    </source>
</evidence>
<dbReference type="PANTHER" id="PTHR35891:SF3">
    <property type="entry name" value="THIOL:DISULFIDE INTERCHANGE PROTEIN DSBL"/>
    <property type="match status" value="1"/>
</dbReference>